<organism evidence="2 3">
    <name type="scientific">Algoriphagus aquimarinus</name>
    <dbReference type="NCBI Taxonomy" id="237018"/>
    <lineage>
        <taxon>Bacteria</taxon>
        <taxon>Pseudomonadati</taxon>
        <taxon>Bacteroidota</taxon>
        <taxon>Cytophagia</taxon>
        <taxon>Cytophagales</taxon>
        <taxon>Cyclobacteriaceae</taxon>
        <taxon>Algoriphagus</taxon>
    </lineage>
</organism>
<dbReference type="EMBL" id="FOKK01000014">
    <property type="protein sequence ID" value="SFB49858.1"/>
    <property type="molecule type" value="Genomic_DNA"/>
</dbReference>
<gene>
    <name evidence="2" type="ORF">SAMN04489723_11410</name>
</gene>
<name>A0A1I1BM80_9BACT</name>
<dbReference type="STRING" id="237018.SAMN04489723_11410"/>
<dbReference type="InterPro" id="IPR018490">
    <property type="entry name" value="cNMP-bd_dom_sf"/>
</dbReference>
<feature type="domain" description="Cyclic nucleotide-binding" evidence="1">
    <location>
        <begin position="53"/>
        <end position="117"/>
    </location>
</feature>
<dbReference type="Proteomes" id="UP000198790">
    <property type="component" value="Unassembled WGS sequence"/>
</dbReference>
<protein>
    <submittedName>
        <fullName evidence="2">cAMP-binding domain of CRP or a regulatory subunit of cAMP-dependent protein kinases</fullName>
    </submittedName>
</protein>
<dbReference type="InterPro" id="IPR036388">
    <property type="entry name" value="WH-like_DNA-bd_sf"/>
</dbReference>
<dbReference type="Gene3D" id="2.60.120.10">
    <property type="entry name" value="Jelly Rolls"/>
    <property type="match status" value="1"/>
</dbReference>
<dbReference type="PROSITE" id="PS50042">
    <property type="entry name" value="CNMP_BINDING_3"/>
    <property type="match status" value="1"/>
</dbReference>
<evidence type="ECO:0000259" key="1">
    <source>
        <dbReference type="PROSITE" id="PS50042"/>
    </source>
</evidence>
<dbReference type="InterPro" id="IPR014710">
    <property type="entry name" value="RmlC-like_jellyroll"/>
</dbReference>
<dbReference type="SUPFAM" id="SSF51206">
    <property type="entry name" value="cAMP-binding domain-like"/>
    <property type="match status" value="1"/>
</dbReference>
<dbReference type="Gene3D" id="1.10.10.10">
    <property type="entry name" value="Winged helix-like DNA-binding domain superfamily/Winged helix DNA-binding domain"/>
    <property type="match status" value="1"/>
</dbReference>
<proteinExistence type="predicted"/>
<evidence type="ECO:0000313" key="3">
    <source>
        <dbReference type="Proteomes" id="UP000198790"/>
    </source>
</evidence>
<accession>A0A1I1BM80</accession>
<sequence length="231" mass="26983">MFYYLNCYLVLSYNYLFLKEYVMPNMKLSCGQNRKKMKFSPYNFLSVHNPEAISNFVNTVEYEKGQFLYQPPQRITPIYEIVKGAIRIGTYSPMGIEVCYDILRPGEFFGNLRYLNGQFSEFAKSLSSVVVREYDCEFFKKITIVEPEISEWFNIQVVKRWCRAEERLYAVRSLDAAAKVRKIMCDFQNQIEDASGRLINLQKILTLQDIADLTGLTRQTVSKVIKDEVLA</sequence>
<reference evidence="2 3" key="1">
    <citation type="submission" date="2016-10" db="EMBL/GenBank/DDBJ databases">
        <authorList>
            <person name="de Groot N.N."/>
        </authorList>
    </citation>
    <scope>NUCLEOTIDE SEQUENCE [LARGE SCALE GENOMIC DNA]</scope>
    <source>
        <strain evidence="2 3">DSM 23399</strain>
    </source>
</reference>
<dbReference type="GO" id="GO:0016301">
    <property type="term" value="F:kinase activity"/>
    <property type="evidence" value="ECO:0007669"/>
    <property type="project" value="UniProtKB-KW"/>
</dbReference>
<keyword evidence="2" id="KW-0808">Transferase</keyword>
<dbReference type="AlphaFoldDB" id="A0A1I1BM80"/>
<evidence type="ECO:0000313" key="2">
    <source>
        <dbReference type="EMBL" id="SFB49858.1"/>
    </source>
</evidence>
<keyword evidence="3" id="KW-1185">Reference proteome</keyword>
<dbReference type="Pfam" id="PF00027">
    <property type="entry name" value="cNMP_binding"/>
    <property type="match status" value="1"/>
</dbReference>
<dbReference type="OrthoDB" id="667966at2"/>
<dbReference type="CDD" id="cd00038">
    <property type="entry name" value="CAP_ED"/>
    <property type="match status" value="1"/>
</dbReference>
<keyword evidence="2" id="KW-0418">Kinase</keyword>
<dbReference type="InterPro" id="IPR000595">
    <property type="entry name" value="cNMP-bd_dom"/>
</dbReference>